<reference evidence="2" key="1">
    <citation type="submission" date="2020-10" db="EMBL/GenBank/DDBJ databases">
        <title>Taxonomic study of unclassified bacteria belonging to the class Ktedonobacteria.</title>
        <authorList>
            <person name="Yabe S."/>
            <person name="Wang C.M."/>
            <person name="Zheng Y."/>
            <person name="Sakai Y."/>
            <person name="Cavaletti L."/>
            <person name="Monciardini P."/>
            <person name="Donadio S."/>
        </authorList>
    </citation>
    <scope>NUCLEOTIDE SEQUENCE</scope>
    <source>
        <strain evidence="2">ID150040</strain>
    </source>
</reference>
<keyword evidence="3" id="KW-1185">Reference proteome</keyword>
<dbReference type="GO" id="GO:0016020">
    <property type="term" value="C:membrane"/>
    <property type="evidence" value="ECO:0007669"/>
    <property type="project" value="InterPro"/>
</dbReference>
<comment type="caution">
    <text evidence="2">The sequence shown here is derived from an EMBL/GenBank/DDBJ whole genome shotgun (WGS) entry which is preliminary data.</text>
</comment>
<evidence type="ECO:0000256" key="1">
    <source>
        <dbReference type="SAM" id="Phobius"/>
    </source>
</evidence>
<keyword evidence="1" id="KW-0812">Transmembrane</keyword>
<keyword evidence="1" id="KW-0472">Membrane</keyword>
<keyword evidence="1" id="KW-1133">Transmembrane helix</keyword>
<protein>
    <recommendedName>
        <fullName evidence="4">YggT family protein</fullName>
    </recommendedName>
</protein>
<dbReference type="InterPro" id="IPR003425">
    <property type="entry name" value="CCB3/YggT"/>
</dbReference>
<sequence>MLQLNILHVAVQLCIGIIIAAMFVRFIASLFQIDERYAFIRFLAYITDPFIVPMRRIVKPVWVLDLSFFIVWFMLSTLQLLLLQSLPPGW</sequence>
<dbReference type="RefSeq" id="WP_220204896.1">
    <property type="nucleotide sequence ID" value="NZ_BNJK01000001.1"/>
</dbReference>
<organism evidence="2 3">
    <name type="scientific">Reticulibacter mediterranei</name>
    <dbReference type="NCBI Taxonomy" id="2778369"/>
    <lineage>
        <taxon>Bacteria</taxon>
        <taxon>Bacillati</taxon>
        <taxon>Chloroflexota</taxon>
        <taxon>Ktedonobacteria</taxon>
        <taxon>Ktedonobacterales</taxon>
        <taxon>Reticulibacteraceae</taxon>
        <taxon>Reticulibacter</taxon>
    </lineage>
</organism>
<accession>A0A8J3IKK3</accession>
<dbReference type="Proteomes" id="UP000597444">
    <property type="component" value="Unassembled WGS sequence"/>
</dbReference>
<evidence type="ECO:0008006" key="4">
    <source>
        <dbReference type="Google" id="ProtNLM"/>
    </source>
</evidence>
<dbReference type="Pfam" id="PF02325">
    <property type="entry name" value="CCB3_YggT"/>
    <property type="match status" value="1"/>
</dbReference>
<gene>
    <name evidence="2" type="ORF">KSF_041860</name>
</gene>
<proteinExistence type="predicted"/>
<dbReference type="AlphaFoldDB" id="A0A8J3IKK3"/>
<feature type="transmembrane region" description="Helical" evidence="1">
    <location>
        <begin position="6"/>
        <end position="28"/>
    </location>
</feature>
<evidence type="ECO:0000313" key="2">
    <source>
        <dbReference type="EMBL" id="GHO94138.1"/>
    </source>
</evidence>
<dbReference type="EMBL" id="BNJK01000001">
    <property type="protein sequence ID" value="GHO94138.1"/>
    <property type="molecule type" value="Genomic_DNA"/>
</dbReference>
<evidence type="ECO:0000313" key="3">
    <source>
        <dbReference type="Proteomes" id="UP000597444"/>
    </source>
</evidence>
<feature type="transmembrane region" description="Helical" evidence="1">
    <location>
        <begin position="61"/>
        <end position="82"/>
    </location>
</feature>
<name>A0A8J3IKK3_9CHLR</name>